<dbReference type="GO" id="GO:0015074">
    <property type="term" value="P:DNA integration"/>
    <property type="evidence" value="ECO:0007669"/>
    <property type="project" value="InterPro"/>
</dbReference>
<dbReference type="InterPro" id="IPR011010">
    <property type="entry name" value="DNA_brk_join_enz"/>
</dbReference>
<accession>A0A562N7P3</accession>
<evidence type="ECO:0000313" key="3">
    <source>
        <dbReference type="Proteomes" id="UP000317122"/>
    </source>
</evidence>
<name>A0A562N7P3_9HYPH</name>
<dbReference type="EMBL" id="VLKT01000040">
    <property type="protein sequence ID" value="TWI28098.1"/>
    <property type="molecule type" value="Genomic_DNA"/>
</dbReference>
<sequence length="349" mass="39640">MQYQEIRDLLHRHFSGLLASRKQTMQEDGPLSESDVAAFQTGLSVAAGAAMGQNSLSLVKDDTELLGRFIEHYSLSLQPGTAKYDQFGVELQKAYRDYCETVLKENGALSRYDFHSERQTPAPTRLRTRAPTSLRQVAEKYTAEEIRVGRWVKRSEDQNRQHLDFLLAFVGEGTDVHNVTADHAHSIKDTLLRLPRNLNKNPRTRGKALDDVLAMDLPDKLNVRTVNFYLQTYSRMFAWALDAKLVDDNHFAKSLIRENKRKAGKRQAFSHDQIRTIEAALLSEHPEGKPKEAHKWASLIAIYTGARLNEVCQLTVDDVKLHEGVWCFDLNDEGEDKLNRAGFSGGRFV</sequence>
<gene>
    <name evidence="2" type="ORF">IQ26_05374</name>
</gene>
<dbReference type="SUPFAM" id="SSF56349">
    <property type="entry name" value="DNA breaking-rejoining enzymes"/>
    <property type="match status" value="1"/>
</dbReference>
<comment type="caution">
    <text evidence="2">The sequence shown here is derived from an EMBL/GenBank/DDBJ whole genome shotgun (WGS) entry which is preliminary data.</text>
</comment>
<organism evidence="2 3">
    <name type="scientific">Mesorhizobium tianshanense</name>
    <dbReference type="NCBI Taxonomy" id="39844"/>
    <lineage>
        <taxon>Bacteria</taxon>
        <taxon>Pseudomonadati</taxon>
        <taxon>Pseudomonadota</taxon>
        <taxon>Alphaproteobacteria</taxon>
        <taxon>Hyphomicrobiales</taxon>
        <taxon>Phyllobacteriaceae</taxon>
        <taxon>Mesorhizobium</taxon>
    </lineage>
</organism>
<reference evidence="2 3" key="1">
    <citation type="journal article" date="2015" name="Stand. Genomic Sci.">
        <title>Genomic Encyclopedia of Bacterial and Archaeal Type Strains, Phase III: the genomes of soil and plant-associated and newly described type strains.</title>
        <authorList>
            <person name="Whitman W.B."/>
            <person name="Woyke T."/>
            <person name="Klenk H.P."/>
            <person name="Zhou Y."/>
            <person name="Lilburn T.G."/>
            <person name="Beck B.J."/>
            <person name="De Vos P."/>
            <person name="Vandamme P."/>
            <person name="Eisen J.A."/>
            <person name="Garrity G."/>
            <person name="Hugenholtz P."/>
            <person name="Kyrpides N.C."/>
        </authorList>
    </citation>
    <scope>NUCLEOTIDE SEQUENCE [LARGE SCALE GENOMIC DNA]</scope>
    <source>
        <strain evidence="2 3">CGMCC 1.2546</strain>
    </source>
</reference>
<keyword evidence="1" id="KW-0233">DNA recombination</keyword>
<keyword evidence="3" id="KW-1185">Reference proteome</keyword>
<dbReference type="GO" id="GO:0006310">
    <property type="term" value="P:DNA recombination"/>
    <property type="evidence" value="ECO:0007669"/>
    <property type="project" value="UniProtKB-KW"/>
</dbReference>
<evidence type="ECO:0008006" key="4">
    <source>
        <dbReference type="Google" id="ProtNLM"/>
    </source>
</evidence>
<dbReference type="Proteomes" id="UP000317122">
    <property type="component" value="Unassembled WGS sequence"/>
</dbReference>
<proteinExistence type="predicted"/>
<dbReference type="GO" id="GO:0003677">
    <property type="term" value="F:DNA binding"/>
    <property type="evidence" value="ECO:0007669"/>
    <property type="project" value="InterPro"/>
</dbReference>
<evidence type="ECO:0000313" key="2">
    <source>
        <dbReference type="EMBL" id="TWI28098.1"/>
    </source>
</evidence>
<dbReference type="AlphaFoldDB" id="A0A562N7P3"/>
<dbReference type="Gene3D" id="1.10.443.10">
    <property type="entry name" value="Intergrase catalytic core"/>
    <property type="match status" value="1"/>
</dbReference>
<protein>
    <recommendedName>
        <fullName evidence="4">Tyr recombinase domain-containing protein</fullName>
    </recommendedName>
</protein>
<dbReference type="InterPro" id="IPR013762">
    <property type="entry name" value="Integrase-like_cat_sf"/>
</dbReference>
<evidence type="ECO:0000256" key="1">
    <source>
        <dbReference type="ARBA" id="ARBA00023172"/>
    </source>
</evidence>